<proteinExistence type="predicted"/>
<dbReference type="InterPro" id="IPR043519">
    <property type="entry name" value="NT_sf"/>
</dbReference>
<keyword evidence="2" id="KW-1185">Reference proteome</keyword>
<protein>
    <submittedName>
        <fullName evidence="1">Aminoglycoside 6-adenylyltransferase</fullName>
    </submittedName>
</protein>
<organism evidence="1 2">
    <name type="scientific">Anaerocolumna xylanovorans DSM 12503</name>
    <dbReference type="NCBI Taxonomy" id="1121345"/>
    <lineage>
        <taxon>Bacteria</taxon>
        <taxon>Bacillati</taxon>
        <taxon>Bacillota</taxon>
        <taxon>Clostridia</taxon>
        <taxon>Lachnospirales</taxon>
        <taxon>Lachnospiraceae</taxon>
        <taxon>Anaerocolumna</taxon>
    </lineage>
</organism>
<dbReference type="EMBL" id="FRFD01000004">
    <property type="protein sequence ID" value="SHO46600.1"/>
    <property type="molecule type" value="Genomic_DNA"/>
</dbReference>
<dbReference type="CDD" id="cd05403">
    <property type="entry name" value="NT_KNTase_like"/>
    <property type="match status" value="1"/>
</dbReference>
<dbReference type="AlphaFoldDB" id="A0A1M7Y3P6"/>
<dbReference type="InterPro" id="IPR007530">
    <property type="entry name" value="Aminoglycoside_adenylylTfrase"/>
</dbReference>
<evidence type="ECO:0000313" key="2">
    <source>
        <dbReference type="Proteomes" id="UP000184612"/>
    </source>
</evidence>
<dbReference type="SUPFAM" id="SSF81631">
    <property type="entry name" value="PAP/OAS1 substrate-binding domain"/>
    <property type="match status" value="1"/>
</dbReference>
<dbReference type="SUPFAM" id="SSF81301">
    <property type="entry name" value="Nucleotidyltransferase"/>
    <property type="match status" value="1"/>
</dbReference>
<name>A0A1M7Y3P6_9FIRM</name>
<sequence length="288" mass="33708">MNSYDTIMEKLVSFANVSELIQAMILFGSRAREKNVADKYSDYDIIFLVKDVDYFLNTDQWLNQIEKYYISFQEPTAAYGQERRVFFSDAMDMDFLFYDAKKSERLAADNTIQSFFSSGYMMLVDKIDFKGAIERNKPSEPTEEIKTVLTEKEFINLANTFWFHSIWSVKKLLRGETWSAKSCVDGYMKDLLRQMLEGYSKAVNSKDFDVWHDGRFFDNWVDENIKKQLKTAYGTYDAEDILRALNNTMLIFREVSSRTAAFLDYDNPITAETYAVEQIENLLHNLSQ</sequence>
<dbReference type="RefSeq" id="WP_073587979.1">
    <property type="nucleotide sequence ID" value="NZ_FRFD01000004.1"/>
</dbReference>
<dbReference type="Gene3D" id="3.30.460.10">
    <property type="entry name" value="Beta Polymerase, domain 2"/>
    <property type="match status" value="1"/>
</dbReference>
<gene>
    <name evidence="1" type="ORF">SAMN02745217_01226</name>
</gene>
<dbReference type="STRING" id="1121345.SAMN02745217_01226"/>
<dbReference type="GO" id="GO:0016779">
    <property type="term" value="F:nucleotidyltransferase activity"/>
    <property type="evidence" value="ECO:0007669"/>
    <property type="project" value="UniProtKB-KW"/>
</dbReference>
<keyword evidence="1" id="KW-0548">Nucleotidyltransferase</keyword>
<dbReference type="Proteomes" id="UP000184612">
    <property type="component" value="Unassembled WGS sequence"/>
</dbReference>
<evidence type="ECO:0000313" key="1">
    <source>
        <dbReference type="EMBL" id="SHO46600.1"/>
    </source>
</evidence>
<dbReference type="OrthoDB" id="9776406at2"/>
<dbReference type="Pfam" id="PF04439">
    <property type="entry name" value="Adenyl_transf"/>
    <property type="match status" value="1"/>
</dbReference>
<reference evidence="1 2" key="1">
    <citation type="submission" date="2016-12" db="EMBL/GenBank/DDBJ databases">
        <authorList>
            <person name="Song W.-J."/>
            <person name="Kurnit D.M."/>
        </authorList>
    </citation>
    <scope>NUCLEOTIDE SEQUENCE [LARGE SCALE GENOMIC DNA]</scope>
    <source>
        <strain evidence="1 2">DSM 12503</strain>
    </source>
</reference>
<keyword evidence="1" id="KW-0808">Transferase</keyword>
<accession>A0A1M7Y3P6</accession>
<dbReference type="Gene3D" id="1.20.120.330">
    <property type="entry name" value="Nucleotidyltransferases domain 2"/>
    <property type="match status" value="1"/>
</dbReference>